<dbReference type="PANTHER" id="PTHR10353">
    <property type="entry name" value="GLYCOSYL HYDROLASE"/>
    <property type="match status" value="1"/>
</dbReference>
<dbReference type="InterPro" id="IPR017853">
    <property type="entry name" value="GH"/>
</dbReference>
<evidence type="ECO:0000256" key="6">
    <source>
        <dbReference type="ARBA" id="ARBA00023277"/>
    </source>
</evidence>
<dbReference type="Gene3D" id="3.20.20.80">
    <property type="entry name" value="Glycosidases"/>
    <property type="match status" value="1"/>
</dbReference>
<keyword evidence="6" id="KW-0119">Carbohydrate metabolism</keyword>
<protein>
    <recommendedName>
        <fullName evidence="3">beta-glucosidase</fullName>
        <ecNumber evidence="3">3.2.1.21</ecNumber>
    </recommendedName>
</protein>
<dbReference type="PROSITE" id="PS00653">
    <property type="entry name" value="GLYCOSYL_HYDROL_F1_2"/>
    <property type="match status" value="1"/>
</dbReference>
<dbReference type="PRINTS" id="PR00131">
    <property type="entry name" value="GLHYDRLASE1"/>
</dbReference>
<evidence type="ECO:0000256" key="4">
    <source>
        <dbReference type="ARBA" id="ARBA00022801"/>
    </source>
</evidence>
<keyword evidence="8" id="KW-0624">Polysaccharide degradation</keyword>
<name>A0A6J7KAN7_9ZZZZ</name>
<evidence type="ECO:0000313" key="9">
    <source>
        <dbReference type="EMBL" id="CAB4952023.1"/>
    </source>
</evidence>
<dbReference type="InterPro" id="IPR001360">
    <property type="entry name" value="Glyco_hydro_1"/>
</dbReference>
<dbReference type="AlphaFoldDB" id="A0A6J7KAN7"/>
<dbReference type="EC" id="3.2.1.21" evidence="3"/>
<dbReference type="Pfam" id="PF00232">
    <property type="entry name" value="Glyco_hydro_1"/>
    <property type="match status" value="1"/>
</dbReference>
<keyword evidence="7" id="KW-0326">Glycosidase</keyword>
<comment type="similarity">
    <text evidence="2">Belongs to the glycosyl hydrolase 1 family.</text>
</comment>
<dbReference type="InterPro" id="IPR017736">
    <property type="entry name" value="Glyco_hydro_1_beta-glucosidase"/>
</dbReference>
<evidence type="ECO:0000256" key="2">
    <source>
        <dbReference type="ARBA" id="ARBA00010838"/>
    </source>
</evidence>
<keyword evidence="5" id="KW-0136">Cellulose degradation</keyword>
<proteinExistence type="inferred from homology"/>
<dbReference type="PANTHER" id="PTHR10353:SF36">
    <property type="entry name" value="LP05116P"/>
    <property type="match status" value="1"/>
</dbReference>
<organism evidence="9">
    <name type="scientific">freshwater metagenome</name>
    <dbReference type="NCBI Taxonomy" id="449393"/>
    <lineage>
        <taxon>unclassified sequences</taxon>
        <taxon>metagenomes</taxon>
        <taxon>ecological metagenomes</taxon>
    </lineage>
</organism>
<sequence length="462" mass="51409">MSNFPEDFKWGAATASYQIEGGTELDGRGVSIWDTFAATPGKVVNQENGSVACDHYHRYAGDFALMRDLGIQNYRFSFAWPRLFPNGDAVREDRGFAFYDRLIDSMLEHGIEPMATAYHWDLPQTLQDKDGWANRDTAYRLADYTAALVEAYGDRVTTWLTLNEPWCFTWLGYGNGVHAPGVQNTDHAIAAAHHSSLAHGLASRAMKAVNPNIRTGIALNMTNYRLEDPTDPDLAALGGLLDSHINRWWLDGITKGAYPQNLVELYGDRLAKHVHEGDMSIVKVQTDLVGINYYSDSFVGLPRPEDKPMSEGGLFPFPQRSNGTSPGPHTDMGWPITPEGLHDLPLRIARDWPEIKELAVTENGAAYPEGPDENGDVVDNRRVEYLTNHIEALGRAIAEGAPVKGYFAWSFMDNYEWAEGYAKRFGIVHVDFDTQVRTPKDSAKAYASIIATRGDFSSLIKS</sequence>
<keyword evidence="4" id="KW-0378">Hydrolase</keyword>
<evidence type="ECO:0000256" key="8">
    <source>
        <dbReference type="ARBA" id="ARBA00023326"/>
    </source>
</evidence>
<evidence type="ECO:0000256" key="3">
    <source>
        <dbReference type="ARBA" id="ARBA00012744"/>
    </source>
</evidence>
<gene>
    <name evidence="9" type="ORF">UFOPK3837_00502</name>
</gene>
<dbReference type="GO" id="GO:0008422">
    <property type="term" value="F:beta-glucosidase activity"/>
    <property type="evidence" value="ECO:0007669"/>
    <property type="project" value="UniProtKB-EC"/>
</dbReference>
<dbReference type="FunFam" id="3.20.20.80:FF:000004">
    <property type="entry name" value="Beta-glucosidase 6-phospho-beta-glucosidase"/>
    <property type="match status" value="1"/>
</dbReference>
<dbReference type="SUPFAM" id="SSF51445">
    <property type="entry name" value="(Trans)glycosidases"/>
    <property type="match status" value="1"/>
</dbReference>
<evidence type="ECO:0000256" key="5">
    <source>
        <dbReference type="ARBA" id="ARBA00023001"/>
    </source>
</evidence>
<evidence type="ECO:0000256" key="7">
    <source>
        <dbReference type="ARBA" id="ARBA00023295"/>
    </source>
</evidence>
<dbReference type="NCBIfam" id="TIGR03356">
    <property type="entry name" value="BGL"/>
    <property type="match status" value="1"/>
</dbReference>
<dbReference type="GO" id="GO:0030245">
    <property type="term" value="P:cellulose catabolic process"/>
    <property type="evidence" value="ECO:0007669"/>
    <property type="project" value="UniProtKB-KW"/>
</dbReference>
<comment type="catalytic activity">
    <reaction evidence="1">
        <text>Hydrolysis of terminal, non-reducing beta-D-glucosyl residues with release of beta-D-glucose.</text>
        <dbReference type="EC" id="3.2.1.21"/>
    </reaction>
</comment>
<dbReference type="EMBL" id="CAFBNO010000013">
    <property type="protein sequence ID" value="CAB4952023.1"/>
    <property type="molecule type" value="Genomic_DNA"/>
</dbReference>
<reference evidence="9" key="1">
    <citation type="submission" date="2020-05" db="EMBL/GenBank/DDBJ databases">
        <authorList>
            <person name="Chiriac C."/>
            <person name="Salcher M."/>
            <person name="Ghai R."/>
            <person name="Kavagutti S V."/>
        </authorList>
    </citation>
    <scope>NUCLEOTIDE SEQUENCE</scope>
</reference>
<dbReference type="InterPro" id="IPR033132">
    <property type="entry name" value="GH_1_N_CS"/>
</dbReference>
<accession>A0A6J7KAN7</accession>
<evidence type="ECO:0000256" key="1">
    <source>
        <dbReference type="ARBA" id="ARBA00000448"/>
    </source>
</evidence>